<dbReference type="Pfam" id="PF21986">
    <property type="entry name" value="AH_C"/>
    <property type="match status" value="1"/>
</dbReference>
<dbReference type="EC" id="3.5.1.54" evidence="3"/>
<dbReference type="Gene3D" id="3.90.1300.10">
    <property type="entry name" value="Amidase signature (AS) domain"/>
    <property type="match status" value="1"/>
</dbReference>
<evidence type="ECO:0000313" key="3">
    <source>
        <dbReference type="EMBL" id="MFD2256559.1"/>
    </source>
</evidence>
<dbReference type="InterPro" id="IPR000120">
    <property type="entry name" value="Amidase"/>
</dbReference>
<dbReference type="SUPFAM" id="SSF75304">
    <property type="entry name" value="Amidase signature (AS) enzymes"/>
    <property type="match status" value="1"/>
</dbReference>
<reference evidence="4" key="1">
    <citation type="journal article" date="2019" name="Int. J. Syst. Evol. Microbiol.">
        <title>The Global Catalogue of Microorganisms (GCM) 10K type strain sequencing project: providing services to taxonomists for standard genome sequencing and annotation.</title>
        <authorList>
            <consortium name="The Broad Institute Genomics Platform"/>
            <consortium name="The Broad Institute Genome Sequencing Center for Infectious Disease"/>
            <person name="Wu L."/>
            <person name="Ma J."/>
        </authorList>
    </citation>
    <scope>NUCLEOTIDE SEQUENCE [LARGE SCALE GENOMIC DNA]</scope>
    <source>
        <strain evidence="4">CGMCC 4.7106</strain>
    </source>
</reference>
<dbReference type="InterPro" id="IPR023631">
    <property type="entry name" value="Amidase_dom"/>
</dbReference>
<dbReference type="InterPro" id="IPR053844">
    <property type="entry name" value="AH_C"/>
</dbReference>
<dbReference type="Gene3D" id="1.20.58.1700">
    <property type="match status" value="1"/>
</dbReference>
<dbReference type="NCBIfam" id="NF006043">
    <property type="entry name" value="PRK08186.1"/>
    <property type="match status" value="1"/>
</dbReference>
<dbReference type="InterPro" id="IPR036928">
    <property type="entry name" value="AS_sf"/>
</dbReference>
<dbReference type="NCBIfam" id="TIGR02713">
    <property type="entry name" value="allophanate_hyd"/>
    <property type="match status" value="1"/>
</dbReference>
<gene>
    <name evidence="3" type="primary">atzF</name>
    <name evidence="3" type="ORF">ACFSSA_07720</name>
</gene>
<accession>A0ABW5D9D3</accession>
<dbReference type="PANTHER" id="PTHR11895">
    <property type="entry name" value="TRANSAMIDASE"/>
    <property type="match status" value="1"/>
</dbReference>
<proteinExistence type="predicted"/>
<dbReference type="Proteomes" id="UP001597375">
    <property type="component" value="Unassembled WGS sequence"/>
</dbReference>
<feature type="domain" description="Amidase" evidence="1">
    <location>
        <begin position="53"/>
        <end position="427"/>
    </location>
</feature>
<feature type="domain" description="Allophanate hydrolase C-terminal" evidence="2">
    <location>
        <begin position="452"/>
        <end position="576"/>
    </location>
</feature>
<evidence type="ECO:0000259" key="2">
    <source>
        <dbReference type="Pfam" id="PF21986"/>
    </source>
</evidence>
<comment type="caution">
    <text evidence="3">The sequence shown here is derived from an EMBL/GenBank/DDBJ whole genome shotgun (WGS) entry which is preliminary data.</text>
</comment>
<keyword evidence="4" id="KW-1185">Reference proteome</keyword>
<dbReference type="GO" id="GO:0004039">
    <property type="term" value="F:allophanate hydrolase activity"/>
    <property type="evidence" value="ECO:0007669"/>
    <property type="project" value="UniProtKB-EC"/>
</dbReference>
<protein>
    <submittedName>
        <fullName evidence="3">Allophanate hydrolase</fullName>
        <ecNumber evidence="3">3.5.1.54</ecNumber>
    </submittedName>
</protein>
<dbReference type="RefSeq" id="WP_386819848.1">
    <property type="nucleotide sequence ID" value="NZ_JBHUIT010000008.1"/>
</dbReference>
<evidence type="ECO:0000259" key="1">
    <source>
        <dbReference type="Pfam" id="PF01425"/>
    </source>
</evidence>
<dbReference type="Gene3D" id="3.10.490.10">
    <property type="entry name" value="Gamma-glutamyl cyclotransferase-like"/>
    <property type="match status" value="1"/>
</dbReference>
<organism evidence="3 4">
    <name type="scientific">Luteolibacter algae</name>
    <dbReference type="NCBI Taxonomy" id="454151"/>
    <lineage>
        <taxon>Bacteria</taxon>
        <taxon>Pseudomonadati</taxon>
        <taxon>Verrucomicrobiota</taxon>
        <taxon>Verrucomicrobiia</taxon>
        <taxon>Verrucomicrobiales</taxon>
        <taxon>Verrucomicrobiaceae</taxon>
        <taxon>Luteolibacter</taxon>
    </lineage>
</organism>
<dbReference type="PANTHER" id="PTHR11895:SF169">
    <property type="entry name" value="GLUTAMYL-TRNA(GLN) AMIDOTRANSFERASE"/>
    <property type="match status" value="1"/>
</dbReference>
<name>A0ABW5D9D3_9BACT</name>
<dbReference type="Pfam" id="PF01425">
    <property type="entry name" value="Amidase"/>
    <property type="match status" value="1"/>
</dbReference>
<keyword evidence="3" id="KW-0378">Hydrolase</keyword>
<evidence type="ECO:0000313" key="4">
    <source>
        <dbReference type="Proteomes" id="UP001597375"/>
    </source>
</evidence>
<sequence length="581" mass="63594">MKTLAEFQQAYAAGGDTQEILRRVWETIRDEPDKGIFITKAGWDDILKQLREAPVDGKLFGIPYAVKDNIDVAGMPTTAACPDYSYLPEESATAVKLLQAAGAICFGKTNLDQFATGLVGVRTPYPVPKNAFDEKYLPGGSSCGSAIAVAKELVPFSLGTDTAGSGRVPAAFNELIGLKPTRGFVSTRGVVDACKSLDCISVFANSCADADAVLGVTAKLDCEEAWSRTPPHQWKRFGEGFRFGIPRPKDLQYFGWDDAGKLFEAAKQAFVELGGEAVEVDIQPFLAAARLLYEGPWVAERYVGIKDFLATNPDSVFPVTREIIEKGEFPKASELFEAKYKLAECKRLADREMAGLDFVMLPTVPRNFTLEEVSEEPVKLNSVLGTYTNFMNLLDYSALALPAGRYQQKLPWGVTLFAEPAADRALLELGARYERRIGREVPEISDVNFDAIEIVVCGAHLEGMSLNWQLTERGGRLVSKGRTADCYRMYLIPEGNRLPERPALIRVNEDGVQIAVEVWSLGIKQFGDFVSKIPAPLGVGKVLLADGREKCGFIAEPRATIGARDLSEFGGWAGYLNSIRP</sequence>
<dbReference type="EMBL" id="JBHUIT010000008">
    <property type="protein sequence ID" value="MFD2256559.1"/>
    <property type="molecule type" value="Genomic_DNA"/>
</dbReference>
<dbReference type="InterPro" id="IPR014085">
    <property type="entry name" value="Allophanate_hydrolase"/>
</dbReference>